<dbReference type="AlphaFoldDB" id="A0A4C1Y2F7"/>
<sequence length="68" mass="7750">MRASERHASLPLGHGYVSSLFAARLEYTTESAWPCLLPDLPTAAHSSRLSPAESRRDRDRRRTRKMPE</sequence>
<evidence type="ECO:0000256" key="1">
    <source>
        <dbReference type="SAM" id="MobiDB-lite"/>
    </source>
</evidence>
<feature type="region of interest" description="Disordered" evidence="1">
    <location>
        <begin position="40"/>
        <end position="68"/>
    </location>
</feature>
<protein>
    <submittedName>
        <fullName evidence="2">Uncharacterized protein</fullName>
    </submittedName>
</protein>
<proteinExistence type="predicted"/>
<feature type="compositionally biased region" description="Basic residues" evidence="1">
    <location>
        <begin position="58"/>
        <end position="68"/>
    </location>
</feature>
<evidence type="ECO:0000313" key="3">
    <source>
        <dbReference type="Proteomes" id="UP000299102"/>
    </source>
</evidence>
<name>A0A4C1Y2F7_EUMVA</name>
<evidence type="ECO:0000313" key="2">
    <source>
        <dbReference type="EMBL" id="GBP70078.1"/>
    </source>
</evidence>
<comment type="caution">
    <text evidence="2">The sequence shown here is derived from an EMBL/GenBank/DDBJ whole genome shotgun (WGS) entry which is preliminary data.</text>
</comment>
<reference evidence="2 3" key="1">
    <citation type="journal article" date="2019" name="Commun. Biol.">
        <title>The bagworm genome reveals a unique fibroin gene that provides high tensile strength.</title>
        <authorList>
            <person name="Kono N."/>
            <person name="Nakamura H."/>
            <person name="Ohtoshi R."/>
            <person name="Tomita M."/>
            <person name="Numata K."/>
            <person name="Arakawa K."/>
        </authorList>
    </citation>
    <scope>NUCLEOTIDE SEQUENCE [LARGE SCALE GENOMIC DNA]</scope>
</reference>
<dbReference type="Proteomes" id="UP000299102">
    <property type="component" value="Unassembled WGS sequence"/>
</dbReference>
<organism evidence="2 3">
    <name type="scientific">Eumeta variegata</name>
    <name type="common">Bagworm moth</name>
    <name type="synonym">Eumeta japonica</name>
    <dbReference type="NCBI Taxonomy" id="151549"/>
    <lineage>
        <taxon>Eukaryota</taxon>
        <taxon>Metazoa</taxon>
        <taxon>Ecdysozoa</taxon>
        <taxon>Arthropoda</taxon>
        <taxon>Hexapoda</taxon>
        <taxon>Insecta</taxon>
        <taxon>Pterygota</taxon>
        <taxon>Neoptera</taxon>
        <taxon>Endopterygota</taxon>
        <taxon>Lepidoptera</taxon>
        <taxon>Glossata</taxon>
        <taxon>Ditrysia</taxon>
        <taxon>Tineoidea</taxon>
        <taxon>Psychidae</taxon>
        <taxon>Oiketicinae</taxon>
        <taxon>Eumeta</taxon>
    </lineage>
</organism>
<accession>A0A4C1Y2F7</accession>
<gene>
    <name evidence="2" type="ORF">EVAR_98909_1</name>
</gene>
<dbReference type="EMBL" id="BGZK01001062">
    <property type="protein sequence ID" value="GBP70078.1"/>
    <property type="molecule type" value="Genomic_DNA"/>
</dbReference>
<keyword evidence="3" id="KW-1185">Reference proteome</keyword>